<evidence type="ECO:0000259" key="8">
    <source>
        <dbReference type="PROSITE" id="PS51880"/>
    </source>
</evidence>
<dbReference type="GO" id="GO:0008728">
    <property type="term" value="F:GTP diphosphokinase activity"/>
    <property type="evidence" value="ECO:0007669"/>
    <property type="project" value="TreeGrafter"/>
</dbReference>
<dbReference type="Gene3D" id="3.30.460.10">
    <property type="entry name" value="Beta Polymerase, domain 2"/>
    <property type="match status" value="1"/>
</dbReference>
<dbReference type="GO" id="GO:0005886">
    <property type="term" value="C:plasma membrane"/>
    <property type="evidence" value="ECO:0007669"/>
    <property type="project" value="TreeGrafter"/>
</dbReference>
<dbReference type="InterPro" id="IPR043519">
    <property type="entry name" value="NT_sf"/>
</dbReference>
<dbReference type="Gene3D" id="1.10.3210.10">
    <property type="entry name" value="Hypothetical protein af1432"/>
    <property type="match status" value="1"/>
</dbReference>
<dbReference type="Pfam" id="PF04607">
    <property type="entry name" value="RelA_SpoT"/>
    <property type="match status" value="1"/>
</dbReference>
<dbReference type="PANTHER" id="PTHR21262">
    <property type="entry name" value="GUANOSINE-3',5'-BIS DIPHOSPHATE 3'-PYROPHOSPHOHYDROLASE"/>
    <property type="match status" value="1"/>
</dbReference>
<gene>
    <name evidence="9" type="ORF">TBH_C1093</name>
</gene>
<sequence length="727" mass="81964">MVSMVTHLPETGAIGQEQLTAWLAALAGHRSRKEIHQINLALELIHRVHDEESTPGGVQHPLALIQTADILDQLNLDTETLVAALLSDLPLTELEQAEAFGDRVPAMIRDLSRIRTLAVSGSSAGDDKQSENLRRMLLGLADDVRVVLIVLAKRLQLMRALQHLDDETERRLIADITQRIHAPLANRLGVWQIKWELEDLSLRVLHPAAYRDIARSLEQKREERERFIAKVIERLQSRCTEHGIKADISGRPKHIYSIWKKMQRKGVDFSQIFDVRAVRVLVDTVSQCYEVLGMVHGAWQPIPQEFDDYIAHPKANGYRSLHTAVVGEDGKPLEVQIRTREMHDHAECGVAAHWRYKEDGKGDAELERRIEWMRAWLEQPGDSREAEDADAEFEARRIYVLTPEGKVVELPRGATAVDFAYAIHSAVGHRCRGAKADGKMISLTQPLESGQTVEILTVKEGGPSLDWLNTSAGYVTTSRARNRIRHWFKRQDYEQHVSLGRASLDKEISRLGVKRPDLEKLLGKYNFKTVDDLYAAMGRGEVSATQVANLQVAPVEVDDDQDIALKADKRSVRRKAAAGEVVVQGVDGLMTHTARCCKPVPYDPISGYITRGKGVTIHRRDCPVLRRLKKDQPERLIPVVWSQDQPRGVFLVDVQIYAHDRKGLLRDISSVFSNEEVDVLGVKTHSDRKQETASMRFTLEVTDMTQLSGVMEKLAQVPDVVEVKRQV</sequence>
<dbReference type="FunFam" id="3.10.20.30:FF:000002">
    <property type="entry name" value="GTP pyrophosphokinase (RelA/SpoT)"/>
    <property type="match status" value="1"/>
</dbReference>
<evidence type="ECO:0000313" key="10">
    <source>
        <dbReference type="Proteomes" id="UP000031631"/>
    </source>
</evidence>
<dbReference type="InterPro" id="IPR007685">
    <property type="entry name" value="RelA_SpoT"/>
</dbReference>
<dbReference type="PROSITE" id="PS51671">
    <property type="entry name" value="ACT"/>
    <property type="match status" value="1"/>
</dbReference>
<organism evidence="9 10">
    <name type="scientific">Thiolapillus brandeum</name>
    <dbReference type="NCBI Taxonomy" id="1076588"/>
    <lineage>
        <taxon>Bacteria</taxon>
        <taxon>Pseudomonadati</taxon>
        <taxon>Pseudomonadota</taxon>
        <taxon>Gammaproteobacteria</taxon>
        <taxon>Chromatiales</taxon>
        <taxon>Sedimenticolaceae</taxon>
        <taxon>Thiolapillus</taxon>
    </lineage>
</organism>
<keyword evidence="9" id="KW-0418">Kinase</keyword>
<dbReference type="InterPro" id="IPR045865">
    <property type="entry name" value="ACT-like_dom_sf"/>
</dbReference>
<dbReference type="Pfam" id="PF13328">
    <property type="entry name" value="HD_4"/>
    <property type="match status" value="1"/>
</dbReference>
<dbReference type="PROSITE" id="PS51880">
    <property type="entry name" value="TGS"/>
    <property type="match status" value="1"/>
</dbReference>
<reference evidence="9 10" key="1">
    <citation type="journal article" date="2014" name="PLoS ONE">
        <title>Physiological and genomic features of a novel sulfur-oxidizing gammaproteobacterium belonging to a previously uncultivated symbiotic lineage isolated from a hydrothermal vent.</title>
        <authorList>
            <person name="Nunoura T."/>
            <person name="Takaki Y."/>
            <person name="Kazama H."/>
            <person name="Kakuta J."/>
            <person name="Shimamura S."/>
            <person name="Makita H."/>
            <person name="Hirai M."/>
            <person name="Miyazaki M."/>
            <person name="Takai K."/>
        </authorList>
    </citation>
    <scope>NUCLEOTIDE SEQUENCE [LARGE SCALE GENOMIC DNA]</scope>
    <source>
        <strain evidence="9 10">Hiromi1</strain>
    </source>
</reference>
<dbReference type="InterPro" id="IPR004095">
    <property type="entry name" value="TGS"/>
</dbReference>
<protein>
    <recommendedName>
        <fullName evidence="1">GTP pyrophosphokinase</fullName>
    </recommendedName>
    <alternativeName>
        <fullName evidence="4">(p)ppGpp synthase</fullName>
    </alternativeName>
    <alternativeName>
        <fullName evidence="3">ATP:GTP 3'-pyrophosphotransferase</fullName>
    </alternativeName>
    <alternativeName>
        <fullName evidence="5">ppGpp synthase I</fullName>
    </alternativeName>
</protein>
<dbReference type="NCBIfam" id="TIGR00691">
    <property type="entry name" value="spoT_relA"/>
    <property type="match status" value="1"/>
</dbReference>
<dbReference type="InterPro" id="IPR002912">
    <property type="entry name" value="ACT_dom"/>
</dbReference>
<feature type="domain" description="TGS" evidence="8">
    <location>
        <begin position="396"/>
        <end position="457"/>
    </location>
</feature>
<dbReference type="GO" id="GO:0008893">
    <property type="term" value="F:guanosine-3',5'-bis(diphosphate) 3'-diphosphatase activity"/>
    <property type="evidence" value="ECO:0007669"/>
    <property type="project" value="TreeGrafter"/>
</dbReference>
<dbReference type="InterPro" id="IPR045600">
    <property type="entry name" value="RelA/SpoT_AH_RIS"/>
</dbReference>
<keyword evidence="10" id="KW-1185">Reference proteome</keyword>
<comment type="function">
    <text evidence="6">In eubacteria ppGpp (guanosine 3'-diphosphate 5'-diphosphate) is a mediator of the stringent response that coordinates a variety of cellular activities in response to changes in nutritional abundance.</text>
</comment>
<dbReference type="SUPFAM" id="SSF109604">
    <property type="entry name" value="HD-domain/PDEase-like"/>
    <property type="match status" value="1"/>
</dbReference>
<proteinExistence type="inferred from homology"/>
<dbReference type="GO" id="GO:0015969">
    <property type="term" value="P:guanosine tetraphosphate metabolic process"/>
    <property type="evidence" value="ECO:0007669"/>
    <property type="project" value="InterPro"/>
</dbReference>
<dbReference type="KEGG" id="tbn:TBH_C1093"/>
<dbReference type="SMART" id="SM00954">
    <property type="entry name" value="RelA_SpoT"/>
    <property type="match status" value="1"/>
</dbReference>
<evidence type="ECO:0000259" key="7">
    <source>
        <dbReference type="PROSITE" id="PS51671"/>
    </source>
</evidence>
<dbReference type="SUPFAM" id="SSF81301">
    <property type="entry name" value="Nucleotidyltransferase"/>
    <property type="match status" value="1"/>
</dbReference>
<dbReference type="InterPro" id="IPR012676">
    <property type="entry name" value="TGS-like"/>
</dbReference>
<comment type="similarity">
    <text evidence="6">Belongs to the relA/spoT family.</text>
</comment>
<dbReference type="Gene3D" id="3.30.70.260">
    <property type="match status" value="1"/>
</dbReference>
<dbReference type="CDD" id="cd01668">
    <property type="entry name" value="TGS_RSH"/>
    <property type="match status" value="1"/>
</dbReference>
<dbReference type="SUPFAM" id="SSF81271">
    <property type="entry name" value="TGS-like"/>
    <property type="match status" value="1"/>
</dbReference>
<dbReference type="PANTHER" id="PTHR21262:SF31">
    <property type="entry name" value="GTP PYROPHOSPHOKINASE"/>
    <property type="match status" value="1"/>
</dbReference>
<dbReference type="RefSeq" id="WP_041066389.1">
    <property type="nucleotide sequence ID" value="NZ_AP012273.1"/>
</dbReference>
<evidence type="ECO:0000313" key="9">
    <source>
        <dbReference type="EMBL" id="BAO44022.1"/>
    </source>
</evidence>
<dbReference type="FunFam" id="3.30.460.10:FF:000001">
    <property type="entry name" value="GTP pyrophosphokinase RelA"/>
    <property type="match status" value="1"/>
</dbReference>
<dbReference type="CDD" id="cd05399">
    <property type="entry name" value="NT_Rel-Spo_like"/>
    <property type="match status" value="1"/>
</dbReference>
<dbReference type="InterPro" id="IPR033655">
    <property type="entry name" value="TGS_RelA/SpoT"/>
</dbReference>
<dbReference type="EMBL" id="AP012273">
    <property type="protein sequence ID" value="BAO44022.1"/>
    <property type="molecule type" value="Genomic_DNA"/>
</dbReference>
<dbReference type="Proteomes" id="UP000031631">
    <property type="component" value="Chromosome"/>
</dbReference>
<dbReference type="GO" id="GO:0015949">
    <property type="term" value="P:nucleobase-containing small molecule interconversion"/>
    <property type="evidence" value="ECO:0007669"/>
    <property type="project" value="UniProtKB-ARBA"/>
</dbReference>
<dbReference type="OrthoDB" id="9805041at2"/>
<dbReference type="Gene3D" id="3.10.20.30">
    <property type="match status" value="1"/>
</dbReference>
<dbReference type="AlphaFoldDB" id="A0A7U6GI39"/>
<dbReference type="Pfam" id="PF13291">
    <property type="entry name" value="ACT_4"/>
    <property type="match status" value="1"/>
</dbReference>
<dbReference type="CDD" id="cd04876">
    <property type="entry name" value="ACT_RelA-SpoT"/>
    <property type="match status" value="1"/>
</dbReference>
<evidence type="ECO:0000256" key="2">
    <source>
        <dbReference type="ARBA" id="ARBA00025704"/>
    </source>
</evidence>
<feature type="domain" description="ACT" evidence="7">
    <location>
        <begin position="653"/>
        <end position="727"/>
    </location>
</feature>
<keyword evidence="9" id="KW-0808">Transferase</keyword>
<name>A0A7U6GI39_9GAMM</name>
<dbReference type="Pfam" id="PF02824">
    <property type="entry name" value="TGS"/>
    <property type="match status" value="1"/>
</dbReference>
<dbReference type="GO" id="GO:0016301">
    <property type="term" value="F:kinase activity"/>
    <property type="evidence" value="ECO:0007669"/>
    <property type="project" value="UniProtKB-KW"/>
</dbReference>
<dbReference type="InterPro" id="IPR012675">
    <property type="entry name" value="Beta-grasp_dom_sf"/>
</dbReference>
<dbReference type="Pfam" id="PF19296">
    <property type="entry name" value="RelA_AH_RIS"/>
    <property type="match status" value="1"/>
</dbReference>
<dbReference type="GO" id="GO:0042594">
    <property type="term" value="P:response to starvation"/>
    <property type="evidence" value="ECO:0007669"/>
    <property type="project" value="TreeGrafter"/>
</dbReference>
<dbReference type="InterPro" id="IPR004811">
    <property type="entry name" value="RelA/Spo_fam"/>
</dbReference>
<comment type="pathway">
    <text evidence="2">Purine metabolism.</text>
</comment>
<evidence type="ECO:0000256" key="4">
    <source>
        <dbReference type="ARBA" id="ARBA00032407"/>
    </source>
</evidence>
<evidence type="ECO:0000256" key="5">
    <source>
        <dbReference type="ARBA" id="ARBA00033308"/>
    </source>
</evidence>
<dbReference type="SUPFAM" id="SSF55021">
    <property type="entry name" value="ACT-like"/>
    <property type="match status" value="1"/>
</dbReference>
<evidence type="ECO:0000256" key="6">
    <source>
        <dbReference type="RuleBase" id="RU003847"/>
    </source>
</evidence>
<accession>A0A7U6GI39</accession>
<evidence type="ECO:0000256" key="1">
    <source>
        <dbReference type="ARBA" id="ARBA00019852"/>
    </source>
</evidence>
<evidence type="ECO:0000256" key="3">
    <source>
        <dbReference type="ARBA" id="ARBA00029754"/>
    </source>
</evidence>